<reference evidence="9" key="1">
    <citation type="journal article" date="2012" name="Proc. Natl. Acad. Sci. U.S.A.">
        <title>Genome sequence of the button mushroom Agaricus bisporus reveals mechanisms governing adaptation to a humic-rich ecological niche.</title>
        <authorList>
            <person name="Morin E."/>
            <person name="Kohler A."/>
            <person name="Baker A.R."/>
            <person name="Foulongne-Oriol M."/>
            <person name="Lombard V."/>
            <person name="Nagy L.G."/>
            <person name="Ohm R.A."/>
            <person name="Patyshakuliyeva A."/>
            <person name="Brun A."/>
            <person name="Aerts A.L."/>
            <person name="Bailey A.M."/>
            <person name="Billette C."/>
            <person name="Coutinho P.M."/>
            <person name="Deakin G."/>
            <person name="Doddapaneni H."/>
            <person name="Floudas D."/>
            <person name="Grimwood J."/>
            <person name="Hilden K."/>
            <person name="Kuees U."/>
            <person name="LaButti K.M."/>
            <person name="Lapidus A."/>
            <person name="Lindquist E.A."/>
            <person name="Lucas S.M."/>
            <person name="Murat C."/>
            <person name="Riley R.W."/>
            <person name="Salamov A.A."/>
            <person name="Schmutz J."/>
            <person name="Subramanian V."/>
            <person name="Woesten H.A.B."/>
            <person name="Xu J."/>
            <person name="Eastwood D.C."/>
            <person name="Foster G.D."/>
            <person name="Sonnenberg A.S."/>
            <person name="Cullen D."/>
            <person name="de Vries R.P."/>
            <person name="Lundell T."/>
            <person name="Hibbett D.S."/>
            <person name="Henrissat B."/>
            <person name="Burton K.S."/>
            <person name="Kerrigan R.W."/>
            <person name="Challen M.P."/>
            <person name="Grigoriev I.V."/>
            <person name="Martin F."/>
        </authorList>
    </citation>
    <scope>NUCLEOTIDE SEQUENCE [LARGE SCALE GENOMIC DNA]</scope>
    <source>
        <strain evidence="9">JB137-S8 / ATCC MYA-4627 / FGSC 10392</strain>
    </source>
</reference>
<dbReference type="STRING" id="597362.K5Y6F3"/>
<evidence type="ECO:0000313" key="9">
    <source>
        <dbReference type="Proteomes" id="UP000008493"/>
    </source>
</evidence>
<evidence type="ECO:0000256" key="5">
    <source>
        <dbReference type="ARBA" id="ARBA00026235"/>
    </source>
</evidence>
<dbReference type="CDD" id="cd20262">
    <property type="entry name" value="Complex1_LYR_LYRM2"/>
    <property type="match status" value="1"/>
</dbReference>
<protein>
    <recommendedName>
        <fullName evidence="5">LYR motif-containing protein 2</fullName>
    </recommendedName>
</protein>
<dbReference type="InterPro" id="IPR008011">
    <property type="entry name" value="Complex1_LYR_dom"/>
</dbReference>
<dbReference type="RefSeq" id="XP_007325577.1">
    <property type="nucleotide sequence ID" value="XM_007325515.1"/>
</dbReference>
<dbReference type="GeneID" id="18826084"/>
<accession>K5Y6F3</accession>
<dbReference type="HOGENOM" id="CLU_151409_2_2_1"/>
<evidence type="ECO:0000256" key="6">
    <source>
        <dbReference type="ARBA" id="ARBA00044735"/>
    </source>
</evidence>
<dbReference type="InterPro" id="IPR045293">
    <property type="entry name" value="Complex1_LYR_LYRM2"/>
</dbReference>
<dbReference type="eggNOG" id="ENOG502SAMX">
    <property type="taxonomic scope" value="Eukaryota"/>
</dbReference>
<dbReference type="Pfam" id="PF05347">
    <property type="entry name" value="Complex1_LYR"/>
    <property type="match status" value="1"/>
</dbReference>
<dbReference type="OMA" id="HQPTLKH"/>
<sequence>MAASQPTLKHFILRQEALRLYRHAIRASKAVQDPVTRRDTLAWIRSEFERNRHITDIDKIRGGRRELRQLFLTSIS</sequence>
<evidence type="ECO:0000256" key="1">
    <source>
        <dbReference type="ARBA" id="ARBA00004173"/>
    </source>
</evidence>
<organism evidence="8 9">
    <name type="scientific">Agaricus bisporus var. burnettii (strain JB137-S8 / ATCC MYA-4627 / FGSC 10392)</name>
    <name type="common">White button mushroom</name>
    <dbReference type="NCBI Taxonomy" id="597362"/>
    <lineage>
        <taxon>Eukaryota</taxon>
        <taxon>Fungi</taxon>
        <taxon>Dikarya</taxon>
        <taxon>Basidiomycota</taxon>
        <taxon>Agaricomycotina</taxon>
        <taxon>Agaricomycetes</taxon>
        <taxon>Agaricomycetidae</taxon>
        <taxon>Agaricales</taxon>
        <taxon>Agaricineae</taxon>
        <taxon>Agaricaceae</taxon>
        <taxon>Agaricus</taxon>
    </lineage>
</organism>
<dbReference type="PANTHER" id="PTHR13675:SF0">
    <property type="entry name" value="LYR MOTIF-CONTAINING PROTEIN 2"/>
    <property type="match status" value="1"/>
</dbReference>
<evidence type="ECO:0000313" key="8">
    <source>
        <dbReference type="EMBL" id="EKM83740.1"/>
    </source>
</evidence>
<evidence type="ECO:0000256" key="3">
    <source>
        <dbReference type="ARBA" id="ARBA00022946"/>
    </source>
</evidence>
<keyword evidence="4" id="KW-0496">Mitochondrion</keyword>
<comment type="similarity">
    <text evidence="2">Belongs to the complex I LYR family.</text>
</comment>
<dbReference type="PANTHER" id="PTHR13675">
    <property type="entry name" value="LYR MOTIF-CONTAINING PROTEIN 2"/>
    <property type="match status" value="1"/>
</dbReference>
<keyword evidence="9" id="KW-1185">Reference proteome</keyword>
<dbReference type="AlphaFoldDB" id="K5Y6F3"/>
<gene>
    <name evidence="8" type="ORF">AGABI1DRAFT_124070</name>
</gene>
<dbReference type="OrthoDB" id="74240at2759"/>
<dbReference type="KEGG" id="abp:AGABI1DRAFT124070"/>
<dbReference type="EMBL" id="JH971385">
    <property type="protein sequence ID" value="EKM83740.1"/>
    <property type="molecule type" value="Genomic_DNA"/>
</dbReference>
<proteinExistence type="inferred from homology"/>
<keyword evidence="3" id="KW-0809">Transit peptide</keyword>
<evidence type="ECO:0000259" key="7">
    <source>
        <dbReference type="Pfam" id="PF05347"/>
    </source>
</evidence>
<dbReference type="Proteomes" id="UP000008493">
    <property type="component" value="Unassembled WGS sequence"/>
</dbReference>
<evidence type="ECO:0000256" key="2">
    <source>
        <dbReference type="ARBA" id="ARBA00009508"/>
    </source>
</evidence>
<dbReference type="InParanoid" id="K5Y6F3"/>
<name>K5Y6F3_AGABU</name>
<evidence type="ECO:0000256" key="4">
    <source>
        <dbReference type="ARBA" id="ARBA00023128"/>
    </source>
</evidence>
<feature type="domain" description="Complex 1 LYR protein" evidence="7">
    <location>
        <begin position="15"/>
        <end position="62"/>
    </location>
</feature>
<comment type="subcellular location">
    <subcellularLocation>
        <location evidence="1">Mitochondrion</location>
    </subcellularLocation>
</comment>
<dbReference type="GO" id="GO:0005739">
    <property type="term" value="C:mitochondrion"/>
    <property type="evidence" value="ECO:0007669"/>
    <property type="project" value="UniProtKB-SubCell"/>
</dbReference>
<comment type="function">
    <text evidence="6">Involved in efficient integration of the N-module into mitochondrial respiratory chain complex I.</text>
</comment>